<sequence length="240" mass="26803">MKNESALAPIARADIEKYRAERRGLEIDYLDEVLESRKRAWIVATGFGTLASVCVIAVLGVVMRYSQPVPEHMLTINKDTGEVQEVSLVRGEKTYGDVVDSFWIAQYVVHHESYDFYAAQGDYDAIGLMSTGDVADEFRVTNAYGTSSAIDKRLGDSENTRVHVTSVITDVAHGVSTIRYTTTKKYRTRPLPEPPQYWIATIGYRYVVRPMTASQRYINPLGFQVTSFRTNAESAGRVGG</sequence>
<comment type="subcellular location">
    <subcellularLocation>
        <location evidence="1">Membrane</location>
        <topology evidence="1">Single-pass membrane protein</topology>
    </subcellularLocation>
</comment>
<proteinExistence type="predicted"/>
<keyword evidence="3 5" id="KW-1133">Transmembrane helix</keyword>
<dbReference type="InterPro" id="IPR007430">
    <property type="entry name" value="VirB8"/>
</dbReference>
<dbReference type="GO" id="GO:0030255">
    <property type="term" value="P:protein secretion by the type IV secretion system"/>
    <property type="evidence" value="ECO:0007669"/>
    <property type="project" value="InterPro"/>
</dbReference>
<dbReference type="EMBL" id="MTHB01000081">
    <property type="protein sequence ID" value="OXC78017.1"/>
    <property type="molecule type" value="Genomic_DNA"/>
</dbReference>
<comment type="caution">
    <text evidence="7">The sequence shown here is derived from an EMBL/GenBank/DDBJ whole genome shotgun (WGS) entry which is preliminary data.</text>
</comment>
<evidence type="ECO:0000259" key="6">
    <source>
        <dbReference type="Pfam" id="PF04335"/>
    </source>
</evidence>
<organism evidence="7 8">
    <name type="scientific">Caballeronia sordidicola</name>
    <name type="common">Burkholderia sordidicola</name>
    <dbReference type="NCBI Taxonomy" id="196367"/>
    <lineage>
        <taxon>Bacteria</taxon>
        <taxon>Pseudomonadati</taxon>
        <taxon>Pseudomonadota</taxon>
        <taxon>Betaproteobacteria</taxon>
        <taxon>Burkholderiales</taxon>
        <taxon>Burkholderiaceae</taxon>
        <taxon>Caballeronia</taxon>
    </lineage>
</organism>
<dbReference type="Gene3D" id="3.10.450.230">
    <property type="entry name" value="VirB8 protein"/>
    <property type="match status" value="1"/>
</dbReference>
<evidence type="ECO:0000256" key="2">
    <source>
        <dbReference type="ARBA" id="ARBA00022692"/>
    </source>
</evidence>
<reference evidence="8" key="1">
    <citation type="submission" date="2017-01" db="EMBL/GenBank/DDBJ databases">
        <title>Genome Analysis of Deinococcus marmoris KOPRI26562.</title>
        <authorList>
            <person name="Kim J.H."/>
            <person name="Oh H.-M."/>
        </authorList>
    </citation>
    <scope>NUCLEOTIDE SEQUENCE [LARGE SCALE GENOMIC DNA]</scope>
    <source>
        <strain evidence="8">PAMC 26633</strain>
    </source>
</reference>
<dbReference type="InterPro" id="IPR026264">
    <property type="entry name" value="VirB8/PtlE"/>
</dbReference>
<evidence type="ECO:0000313" key="8">
    <source>
        <dbReference type="Proteomes" id="UP000214720"/>
    </source>
</evidence>
<dbReference type="CDD" id="cd16424">
    <property type="entry name" value="VirB8"/>
    <property type="match status" value="1"/>
</dbReference>
<dbReference type="Proteomes" id="UP000214720">
    <property type="component" value="Unassembled WGS sequence"/>
</dbReference>
<dbReference type="RefSeq" id="WP_256982654.1">
    <property type="nucleotide sequence ID" value="NZ_MTHB01000081.1"/>
</dbReference>
<accession>A0A226X4W4</accession>
<feature type="domain" description="Bacterial virulence protein VirB8" evidence="6">
    <location>
        <begin position="33"/>
        <end position="233"/>
    </location>
</feature>
<evidence type="ECO:0000256" key="1">
    <source>
        <dbReference type="ARBA" id="ARBA00004167"/>
    </source>
</evidence>
<evidence type="ECO:0000256" key="4">
    <source>
        <dbReference type="ARBA" id="ARBA00023136"/>
    </source>
</evidence>
<feature type="transmembrane region" description="Helical" evidence="5">
    <location>
        <begin position="40"/>
        <end position="63"/>
    </location>
</feature>
<gene>
    <name evidence="7" type="ORF">BSU04_13910</name>
</gene>
<dbReference type="PIRSF" id="PIRSF003299">
    <property type="entry name" value="VirB8_PtlE"/>
    <property type="match status" value="1"/>
</dbReference>
<evidence type="ECO:0000256" key="3">
    <source>
        <dbReference type="ARBA" id="ARBA00022989"/>
    </source>
</evidence>
<dbReference type="AlphaFoldDB" id="A0A226X4W4"/>
<dbReference type="GO" id="GO:0016020">
    <property type="term" value="C:membrane"/>
    <property type="evidence" value="ECO:0007669"/>
    <property type="project" value="UniProtKB-SubCell"/>
</dbReference>
<dbReference type="InterPro" id="IPR032710">
    <property type="entry name" value="NTF2-like_dom_sf"/>
</dbReference>
<dbReference type="SUPFAM" id="SSF54427">
    <property type="entry name" value="NTF2-like"/>
    <property type="match status" value="1"/>
</dbReference>
<protein>
    <submittedName>
        <fullName evidence="7">Inner membrane protein forms channel for type IV secretion of T-DNA complex, VirB8</fullName>
    </submittedName>
</protein>
<evidence type="ECO:0000313" key="7">
    <source>
        <dbReference type="EMBL" id="OXC78017.1"/>
    </source>
</evidence>
<name>A0A226X4W4_CABSO</name>
<keyword evidence="4 5" id="KW-0472">Membrane</keyword>
<evidence type="ECO:0000256" key="5">
    <source>
        <dbReference type="SAM" id="Phobius"/>
    </source>
</evidence>
<dbReference type="Pfam" id="PF04335">
    <property type="entry name" value="VirB8"/>
    <property type="match status" value="1"/>
</dbReference>
<keyword evidence="2 5" id="KW-0812">Transmembrane</keyword>